<dbReference type="OrthoDB" id="9763643at2"/>
<dbReference type="Pfam" id="PF01832">
    <property type="entry name" value="Glucosaminidase"/>
    <property type="match status" value="1"/>
</dbReference>
<name>A0A0U4WLU9_9BACL</name>
<dbReference type="AlphaFoldDB" id="A0A0U4WLU9"/>
<evidence type="ECO:0000313" key="3">
    <source>
        <dbReference type="Proteomes" id="UP000217696"/>
    </source>
</evidence>
<dbReference type="GO" id="GO:0004040">
    <property type="term" value="F:amidase activity"/>
    <property type="evidence" value="ECO:0007669"/>
    <property type="project" value="InterPro"/>
</dbReference>
<reference evidence="2 3" key="1">
    <citation type="submission" date="2015-12" db="EMBL/GenBank/DDBJ databases">
        <title>Genome sequence of Aneurinibacillus soli.</title>
        <authorList>
            <person name="Lee J.S."/>
            <person name="Lee K.C."/>
            <person name="Kim K.K."/>
            <person name="Lee B.W."/>
        </authorList>
    </citation>
    <scope>NUCLEOTIDE SEQUENCE [LARGE SCALE GENOMIC DNA]</scope>
    <source>
        <strain evidence="2 3">CB4</strain>
    </source>
</reference>
<dbReference type="EMBL" id="AP017312">
    <property type="protein sequence ID" value="BAU29353.1"/>
    <property type="molecule type" value="Genomic_DNA"/>
</dbReference>
<dbReference type="KEGG" id="asoc:CB4_03553"/>
<organism evidence="2 3">
    <name type="scientific">Aneurinibacillus soli</name>
    <dbReference type="NCBI Taxonomy" id="1500254"/>
    <lineage>
        <taxon>Bacteria</taxon>
        <taxon>Bacillati</taxon>
        <taxon>Bacillota</taxon>
        <taxon>Bacilli</taxon>
        <taxon>Bacillales</taxon>
        <taxon>Paenibacillaceae</taxon>
        <taxon>Aneurinibacillus group</taxon>
        <taxon>Aneurinibacillus</taxon>
    </lineage>
</organism>
<sequence length="213" mass="23718">MFRFTYVRVSVASLLAATLYIVLSLFPLSAQAETEADSQFYIDQNGSLQMNTNTITGSSQVSEDQMLHFARKVNPKFPAELPALYLAIGNKYGVRGDVAFCQMLKETGYYRFGGDVRASQHNYAGLGASGKGKQGLAFETSQDGVRAHIQHLFAYATKESIPSNEKIIDPRFRYVSRGSAPYWTSLNGRWAVPGRGYGQDILKLHREIMLQKS</sequence>
<protein>
    <submittedName>
        <fullName evidence="2">Mannosyl-glycoprotein endo-beta-N-acetylglucosaminidase</fullName>
    </submittedName>
</protein>
<feature type="domain" description="Mannosyl-glycoprotein endo-beta-N-acetylglucosamidase-like" evidence="1">
    <location>
        <begin position="85"/>
        <end position="163"/>
    </location>
</feature>
<dbReference type="InterPro" id="IPR002901">
    <property type="entry name" value="MGlyc_endo_b_GlcNAc-like_dom"/>
</dbReference>
<evidence type="ECO:0000259" key="1">
    <source>
        <dbReference type="Pfam" id="PF01832"/>
    </source>
</evidence>
<dbReference type="Proteomes" id="UP000217696">
    <property type="component" value="Chromosome"/>
</dbReference>
<keyword evidence="3" id="KW-1185">Reference proteome</keyword>
<proteinExistence type="predicted"/>
<gene>
    <name evidence="2" type="ORF">CB4_03553</name>
</gene>
<evidence type="ECO:0000313" key="2">
    <source>
        <dbReference type="EMBL" id="BAU29353.1"/>
    </source>
</evidence>
<accession>A0A0U4WLU9</accession>
<dbReference type="RefSeq" id="WP_096467037.1">
    <property type="nucleotide sequence ID" value="NZ_AP017312.1"/>
</dbReference>